<reference evidence="15 16" key="1">
    <citation type="journal article" date="2018" name="Nat. Ecol. Evol.">
        <title>Shark genomes provide insights into elasmobranch evolution and the origin of vertebrates.</title>
        <authorList>
            <person name="Hara Y"/>
            <person name="Yamaguchi K"/>
            <person name="Onimaru K"/>
            <person name="Kadota M"/>
            <person name="Koyanagi M"/>
            <person name="Keeley SD"/>
            <person name="Tatsumi K"/>
            <person name="Tanaka K"/>
            <person name="Motone F"/>
            <person name="Kageyama Y"/>
            <person name="Nozu R"/>
            <person name="Adachi N"/>
            <person name="Nishimura O"/>
            <person name="Nakagawa R"/>
            <person name="Tanegashima C"/>
            <person name="Kiyatake I"/>
            <person name="Matsumoto R"/>
            <person name="Murakumo K"/>
            <person name="Nishida K"/>
            <person name="Terakita A"/>
            <person name="Kuratani S"/>
            <person name="Sato K"/>
            <person name="Hyodo S Kuraku.S."/>
        </authorList>
    </citation>
    <scope>NUCLEOTIDE SEQUENCE [LARGE SCALE GENOMIC DNA]</scope>
</reference>
<keyword evidence="3" id="KW-0028">Amino-acid biosynthesis</keyword>
<dbReference type="GO" id="GO:0009086">
    <property type="term" value="P:methionine biosynthetic process"/>
    <property type="evidence" value="ECO:0007669"/>
    <property type="project" value="UniProtKB-KW"/>
</dbReference>
<dbReference type="InterPro" id="IPR001709">
    <property type="entry name" value="Flavoprot_Pyr_Nucl_cyt_Rdtase"/>
</dbReference>
<evidence type="ECO:0000256" key="1">
    <source>
        <dbReference type="ARBA" id="ARBA00001917"/>
    </source>
</evidence>
<dbReference type="FunFam" id="1.20.990.10:FF:000007">
    <property type="entry name" value="Methionine synthase reductase"/>
    <property type="match status" value="1"/>
</dbReference>
<dbReference type="GO" id="GO:0030586">
    <property type="term" value="F:[methionine synthase] reductase (NADPH) activity"/>
    <property type="evidence" value="ECO:0007669"/>
    <property type="project" value="UniProtKB-EC"/>
</dbReference>
<dbReference type="Gene3D" id="3.40.50.80">
    <property type="entry name" value="Nucleotide-binding domain of ferredoxin-NADP reductase (FNR) module"/>
    <property type="match status" value="1"/>
</dbReference>
<evidence type="ECO:0000256" key="12">
    <source>
        <dbReference type="ARBA" id="ARBA00040659"/>
    </source>
</evidence>
<dbReference type="Gene3D" id="2.40.30.10">
    <property type="entry name" value="Translation factors"/>
    <property type="match status" value="1"/>
</dbReference>
<dbReference type="Pfam" id="PF00175">
    <property type="entry name" value="NAD_binding_1"/>
    <property type="match status" value="1"/>
</dbReference>
<dbReference type="Pfam" id="PF00667">
    <property type="entry name" value="FAD_binding_1"/>
    <property type="match status" value="1"/>
</dbReference>
<dbReference type="InterPro" id="IPR017938">
    <property type="entry name" value="Riboflavin_synthase-like_b-brl"/>
</dbReference>
<dbReference type="Pfam" id="PF00258">
    <property type="entry name" value="Flavodoxin_1"/>
    <property type="match status" value="1"/>
</dbReference>
<comment type="caution">
    <text evidence="15">The sequence shown here is derived from an EMBL/GenBank/DDBJ whole genome shotgun (WGS) entry which is preliminary data.</text>
</comment>
<dbReference type="Gene3D" id="3.40.50.360">
    <property type="match status" value="1"/>
</dbReference>
<evidence type="ECO:0000256" key="5">
    <source>
        <dbReference type="ARBA" id="ARBA00022643"/>
    </source>
</evidence>
<dbReference type="GO" id="GO:0050667">
    <property type="term" value="P:homocysteine metabolic process"/>
    <property type="evidence" value="ECO:0007669"/>
    <property type="project" value="TreeGrafter"/>
</dbReference>
<dbReference type="FunFam" id="3.40.50.360:FF:000059">
    <property type="entry name" value="5-methyltetrahydrofolate-homocysteine methyltransferase reductase"/>
    <property type="match status" value="1"/>
</dbReference>
<keyword evidence="16" id="KW-1185">Reference proteome</keyword>
<dbReference type="PANTHER" id="PTHR19384">
    <property type="entry name" value="NITRIC OXIDE SYNTHASE-RELATED"/>
    <property type="match status" value="1"/>
</dbReference>
<evidence type="ECO:0000256" key="6">
    <source>
        <dbReference type="ARBA" id="ARBA00022691"/>
    </source>
</evidence>
<dbReference type="SUPFAM" id="SSF63380">
    <property type="entry name" value="Riboflavin synthase domain-like"/>
    <property type="match status" value="1"/>
</dbReference>
<proteinExistence type="predicted"/>
<name>A0A401P5P2_SCYTO</name>
<comment type="cofactor">
    <cofactor evidence="1">
        <name>FMN</name>
        <dbReference type="ChEBI" id="CHEBI:58210"/>
    </cofactor>
</comment>
<sequence length="780" mass="87402">MLRVSGGTFKLVSSRTGTWLVNRAAAKLVGSARTAHVSQPKLYCHAVYFIVGPRKRTIIIASPPTWRRRMSLATKQQILLLYASQCGQAKAIAEEIAEEADRKGFATDIYCVSQLEEFNLAKEHAPVVIIASTTGSGELPETARKFAQELNCNLPAHYFSHIKYAVLALGDSNYCSFANGGKIIDERLQQLGAEHFYATGYADDGIGLELVVEPWIEGLWDALKDVCQKKEEGINGHVEKMLDTNDGSTANKFDLKNPDVLADFELLRIEANAPREAENSVISSENVEQSCLVAEPQEHRLVPNWVKSEKPLSEAALNIPTLPVEYLNVEFQERTEQVSQQECFSLAPNFTVFQVPVTKAISLTREDAVKTALFLELDISKTSMIYEPGDAFSIICPNSRSEVEELIQRLGLADKRDHVLEISIRPNNKKKGAYLPDYIPKRSMLQFILIRCLEIRSVPKKACLRALAEYTSDPSEKRRLQELSSRQGAADYNKYMRDHNICLLDILGALPSCHPPLSLLLEHLPKLQVRSYSAASSSNYYPGKLHFVFNIVEFQSSPEKSVARRGVCTGWLAEQVAPILQSYESKVTIVDCLSNGISLPQISIFSRQNTLFRLPIDTAVPIIMVGPGTGIAPFIGFLQHREKQKEENPGAVFGEIWLFYGCRHHDRDYLFRNELRSFQNNGTLTQLKVCFSRDLPKDTNEGKPKYVQHLLQLFAEDVTKMLLSENGYLYVCGDGKNMAKEVASSLTEMVSEKLGVDTLAAMNIVANLREEKHYLQDVWS</sequence>
<keyword evidence="5" id="KW-0288">FMN</keyword>
<dbReference type="SUPFAM" id="SSF52218">
    <property type="entry name" value="Flavoproteins"/>
    <property type="match status" value="1"/>
</dbReference>
<keyword evidence="10" id="KW-0486">Methionine biosynthesis</keyword>
<dbReference type="STRING" id="75743.A0A401P5P2"/>
<evidence type="ECO:0000256" key="9">
    <source>
        <dbReference type="ARBA" id="ARBA00023002"/>
    </source>
</evidence>
<dbReference type="Gene3D" id="1.20.990.10">
    <property type="entry name" value="NADPH-cytochrome p450 Reductase, Chain A, domain 3"/>
    <property type="match status" value="1"/>
</dbReference>
<evidence type="ECO:0000256" key="3">
    <source>
        <dbReference type="ARBA" id="ARBA00022605"/>
    </source>
</evidence>
<dbReference type="InterPro" id="IPR023173">
    <property type="entry name" value="NADPH_Cyt_P450_Rdtase_alpha"/>
</dbReference>
<dbReference type="Proteomes" id="UP000288216">
    <property type="component" value="Unassembled WGS sequence"/>
</dbReference>
<evidence type="ECO:0000256" key="11">
    <source>
        <dbReference type="ARBA" id="ARBA00039088"/>
    </source>
</evidence>
<dbReference type="InterPro" id="IPR008254">
    <property type="entry name" value="Flavodoxin/NO_synth"/>
</dbReference>
<evidence type="ECO:0000313" key="16">
    <source>
        <dbReference type="Proteomes" id="UP000288216"/>
    </source>
</evidence>
<dbReference type="PRINTS" id="PR00371">
    <property type="entry name" value="FPNCR"/>
</dbReference>
<keyword evidence="4" id="KW-0285">Flavoprotein</keyword>
<keyword evidence="7" id="KW-0274">FAD</keyword>
<dbReference type="InterPro" id="IPR003097">
    <property type="entry name" value="CysJ-like_FAD-binding"/>
</dbReference>
<dbReference type="GO" id="GO:0005829">
    <property type="term" value="C:cytosol"/>
    <property type="evidence" value="ECO:0007669"/>
    <property type="project" value="TreeGrafter"/>
</dbReference>
<accession>A0A401P5P2</accession>
<evidence type="ECO:0000259" key="13">
    <source>
        <dbReference type="PROSITE" id="PS50902"/>
    </source>
</evidence>
<dbReference type="AlphaFoldDB" id="A0A401P5P2"/>
<dbReference type="OMA" id="TPRYYSV"/>
<evidence type="ECO:0000256" key="8">
    <source>
        <dbReference type="ARBA" id="ARBA00022857"/>
    </source>
</evidence>
<dbReference type="SUPFAM" id="SSF52343">
    <property type="entry name" value="Ferredoxin reductase-like, C-terminal NADP-linked domain"/>
    <property type="match status" value="1"/>
</dbReference>
<dbReference type="PRINTS" id="PR00369">
    <property type="entry name" value="FLAVODOXIN"/>
</dbReference>
<dbReference type="InterPro" id="IPR001094">
    <property type="entry name" value="Flavdoxin-like"/>
</dbReference>
<evidence type="ECO:0000256" key="4">
    <source>
        <dbReference type="ARBA" id="ARBA00022630"/>
    </source>
</evidence>
<dbReference type="EMBL" id="BFAA01001638">
    <property type="protein sequence ID" value="GCB68471.1"/>
    <property type="molecule type" value="Genomic_DNA"/>
</dbReference>
<comment type="cofactor">
    <cofactor evidence="2">
        <name>FAD</name>
        <dbReference type="ChEBI" id="CHEBI:57692"/>
    </cofactor>
</comment>
<evidence type="ECO:0000259" key="14">
    <source>
        <dbReference type="PROSITE" id="PS51384"/>
    </source>
</evidence>
<evidence type="ECO:0000256" key="10">
    <source>
        <dbReference type="ARBA" id="ARBA00023167"/>
    </source>
</evidence>
<dbReference type="InterPro" id="IPR039261">
    <property type="entry name" value="FNR_nucleotide-bd"/>
</dbReference>
<dbReference type="InterPro" id="IPR029039">
    <property type="entry name" value="Flavoprotein-like_sf"/>
</dbReference>
<organism evidence="15 16">
    <name type="scientific">Scyliorhinus torazame</name>
    <name type="common">Cloudy catshark</name>
    <name type="synonym">Catulus torazame</name>
    <dbReference type="NCBI Taxonomy" id="75743"/>
    <lineage>
        <taxon>Eukaryota</taxon>
        <taxon>Metazoa</taxon>
        <taxon>Chordata</taxon>
        <taxon>Craniata</taxon>
        <taxon>Vertebrata</taxon>
        <taxon>Chondrichthyes</taxon>
        <taxon>Elasmobranchii</taxon>
        <taxon>Galeomorphii</taxon>
        <taxon>Galeoidea</taxon>
        <taxon>Carcharhiniformes</taxon>
        <taxon>Scyliorhinidae</taxon>
        <taxon>Scyliorhinus</taxon>
    </lineage>
</organism>
<protein>
    <recommendedName>
        <fullName evidence="12">Methionine synthase reductase</fullName>
        <ecNumber evidence="11">1.16.1.8</ecNumber>
    </recommendedName>
</protein>
<dbReference type="InterPro" id="IPR017927">
    <property type="entry name" value="FAD-bd_FR_type"/>
</dbReference>
<dbReference type="PROSITE" id="PS50902">
    <property type="entry name" value="FLAVODOXIN_LIKE"/>
    <property type="match status" value="1"/>
</dbReference>
<dbReference type="OrthoDB" id="1856718at2759"/>
<feature type="domain" description="FAD-binding FR-type" evidence="14">
    <location>
        <begin position="350"/>
        <end position="615"/>
    </location>
</feature>
<dbReference type="FunFam" id="3.40.50.80:FF:000018">
    <property type="entry name" value="NADPH--cytochrome P450 reductase"/>
    <property type="match status" value="1"/>
</dbReference>
<dbReference type="EC" id="1.16.1.8" evidence="11"/>
<keyword evidence="6" id="KW-0949">S-adenosyl-L-methionine</keyword>
<dbReference type="PROSITE" id="PS51384">
    <property type="entry name" value="FAD_FR"/>
    <property type="match status" value="1"/>
</dbReference>
<evidence type="ECO:0000313" key="15">
    <source>
        <dbReference type="EMBL" id="GCB68471.1"/>
    </source>
</evidence>
<evidence type="ECO:0000256" key="7">
    <source>
        <dbReference type="ARBA" id="ARBA00022827"/>
    </source>
</evidence>
<dbReference type="GO" id="GO:0050660">
    <property type="term" value="F:flavin adenine dinucleotide binding"/>
    <property type="evidence" value="ECO:0007669"/>
    <property type="project" value="TreeGrafter"/>
</dbReference>
<dbReference type="GO" id="GO:0010181">
    <property type="term" value="F:FMN binding"/>
    <property type="evidence" value="ECO:0007669"/>
    <property type="project" value="InterPro"/>
</dbReference>
<gene>
    <name evidence="15" type="ORF">scyTo_0005305</name>
</gene>
<keyword evidence="9" id="KW-0560">Oxidoreductase</keyword>
<dbReference type="CDD" id="cd06203">
    <property type="entry name" value="methionine_synthase_red"/>
    <property type="match status" value="1"/>
</dbReference>
<evidence type="ECO:0000256" key="2">
    <source>
        <dbReference type="ARBA" id="ARBA00001974"/>
    </source>
</evidence>
<dbReference type="InterPro" id="IPR001433">
    <property type="entry name" value="OxRdtase_FAD/NAD-bd"/>
</dbReference>
<dbReference type="PANTHER" id="PTHR19384:SF84">
    <property type="entry name" value="METHIONINE SYNTHASE REDUCTASE"/>
    <property type="match status" value="1"/>
</dbReference>
<keyword evidence="8" id="KW-0521">NADP</keyword>
<feature type="domain" description="Flavodoxin-like" evidence="13">
    <location>
        <begin position="78"/>
        <end position="220"/>
    </location>
</feature>